<sequence length="118" mass="12693">MSDKTEQILTLEKRWRCEESISRRISVSPVLTTTGRLLLLLAKIALLNGCSGAPSLTIAGAYFPAWLACAVIGVITTVIARGLMASTHLTTIIPFQLAVCSAIGVLVALAVWLFWTVH</sequence>
<reference evidence="12 13" key="1">
    <citation type="submission" date="2019-02" db="EMBL/GenBank/DDBJ databases">
        <title>Genomic Encyclopedia of Archaeal and Bacterial Type Strains, Phase II (KMG-II): from individual species to whole genera.</title>
        <authorList>
            <person name="Goeker M."/>
        </authorList>
    </citation>
    <scope>NUCLEOTIDE SEQUENCE [LARGE SCALE GENOMIC DNA]</scope>
    <source>
        <strain evidence="12 13">DSM 18101</strain>
    </source>
</reference>
<evidence type="ECO:0000256" key="11">
    <source>
        <dbReference type="SAM" id="Phobius"/>
    </source>
</evidence>
<keyword evidence="8 11" id="KW-0472">Membrane</keyword>
<dbReference type="Proteomes" id="UP000292958">
    <property type="component" value="Unassembled WGS sequence"/>
</dbReference>
<dbReference type="Pfam" id="PF17090">
    <property type="entry name" value="Ytca"/>
    <property type="match status" value="1"/>
</dbReference>
<accession>A0A4Q7YWW7</accession>
<evidence type="ECO:0000256" key="1">
    <source>
        <dbReference type="ARBA" id="ARBA00004141"/>
    </source>
</evidence>
<evidence type="ECO:0000313" key="12">
    <source>
        <dbReference type="EMBL" id="RZU41894.1"/>
    </source>
</evidence>
<evidence type="ECO:0000256" key="10">
    <source>
        <dbReference type="ARBA" id="ARBA00023288"/>
    </source>
</evidence>
<proteinExistence type="inferred from homology"/>
<evidence type="ECO:0000313" key="13">
    <source>
        <dbReference type="Proteomes" id="UP000292958"/>
    </source>
</evidence>
<keyword evidence="9" id="KW-0564">Palmitate</keyword>
<keyword evidence="7 11" id="KW-1133">Transmembrane helix</keyword>
<dbReference type="InterPro" id="IPR031381">
    <property type="entry name" value="YtcA"/>
</dbReference>
<keyword evidence="13" id="KW-1185">Reference proteome</keyword>
<feature type="transmembrane region" description="Helical" evidence="11">
    <location>
        <begin position="61"/>
        <end position="80"/>
    </location>
</feature>
<gene>
    <name evidence="12" type="ORF">BDD14_3436</name>
</gene>
<keyword evidence="4" id="KW-1003">Cell membrane</keyword>
<name>A0A4Q7YWW7_9BACT</name>
<comment type="similarity">
    <text evidence="2">Belongs to the YtcA family.</text>
</comment>
<keyword evidence="10" id="KW-0449">Lipoprotein</keyword>
<dbReference type="GO" id="GO:0016020">
    <property type="term" value="C:membrane"/>
    <property type="evidence" value="ECO:0007669"/>
    <property type="project" value="UniProtKB-SubCell"/>
</dbReference>
<evidence type="ECO:0000256" key="9">
    <source>
        <dbReference type="ARBA" id="ARBA00023139"/>
    </source>
</evidence>
<organism evidence="12 13">
    <name type="scientific">Edaphobacter modestus</name>
    <dbReference type="NCBI Taxonomy" id="388466"/>
    <lineage>
        <taxon>Bacteria</taxon>
        <taxon>Pseudomonadati</taxon>
        <taxon>Acidobacteriota</taxon>
        <taxon>Terriglobia</taxon>
        <taxon>Terriglobales</taxon>
        <taxon>Acidobacteriaceae</taxon>
        <taxon>Edaphobacter</taxon>
    </lineage>
</organism>
<feature type="transmembrane region" description="Helical" evidence="11">
    <location>
        <begin position="92"/>
        <end position="115"/>
    </location>
</feature>
<dbReference type="EMBL" id="SHKW01000001">
    <property type="protein sequence ID" value="RZU41894.1"/>
    <property type="molecule type" value="Genomic_DNA"/>
</dbReference>
<evidence type="ECO:0000256" key="6">
    <source>
        <dbReference type="ARBA" id="ARBA00022729"/>
    </source>
</evidence>
<evidence type="ECO:0000256" key="2">
    <source>
        <dbReference type="ARBA" id="ARBA00008208"/>
    </source>
</evidence>
<protein>
    <recommendedName>
        <fullName evidence="3">Uncharacterized protein YtcA</fullName>
    </recommendedName>
</protein>
<comment type="subcellular location">
    <subcellularLocation>
        <location evidence="1">Membrane</location>
        <topology evidence="1">Multi-pass membrane protein</topology>
    </subcellularLocation>
</comment>
<evidence type="ECO:0000256" key="7">
    <source>
        <dbReference type="ARBA" id="ARBA00022989"/>
    </source>
</evidence>
<evidence type="ECO:0000256" key="8">
    <source>
        <dbReference type="ARBA" id="ARBA00023136"/>
    </source>
</evidence>
<dbReference type="RefSeq" id="WP_130419730.1">
    <property type="nucleotide sequence ID" value="NZ_SHKW01000001.1"/>
</dbReference>
<comment type="caution">
    <text evidence="12">The sequence shown here is derived from an EMBL/GenBank/DDBJ whole genome shotgun (WGS) entry which is preliminary data.</text>
</comment>
<evidence type="ECO:0000256" key="5">
    <source>
        <dbReference type="ARBA" id="ARBA00022692"/>
    </source>
</evidence>
<keyword evidence="6" id="KW-0732">Signal</keyword>
<evidence type="ECO:0000256" key="3">
    <source>
        <dbReference type="ARBA" id="ARBA00021237"/>
    </source>
</evidence>
<dbReference type="OrthoDB" id="8667195at2"/>
<dbReference type="AlphaFoldDB" id="A0A4Q7YWW7"/>
<keyword evidence="5 11" id="KW-0812">Transmembrane</keyword>
<evidence type="ECO:0000256" key="4">
    <source>
        <dbReference type="ARBA" id="ARBA00022475"/>
    </source>
</evidence>